<dbReference type="PANTHER" id="PTHR35408:SF3">
    <property type="entry name" value="GLYCOSYLTRANSFERASE 2-LIKE DOMAIN-CONTAINING PROTEIN"/>
    <property type="match status" value="1"/>
</dbReference>
<name>A0A8H5GNB2_9AGAR</name>
<feature type="compositionally biased region" description="Acidic residues" evidence="1">
    <location>
        <begin position="1"/>
        <end position="10"/>
    </location>
</feature>
<comment type="caution">
    <text evidence="3">The sequence shown here is derived from an EMBL/GenBank/DDBJ whole genome shotgun (WGS) entry which is preliminary data.</text>
</comment>
<gene>
    <name evidence="3" type="ORF">D9615_010183</name>
</gene>
<dbReference type="InterPro" id="IPR001173">
    <property type="entry name" value="Glyco_trans_2-like"/>
</dbReference>
<dbReference type="Pfam" id="PF13632">
    <property type="entry name" value="Glyco_trans_2_3"/>
    <property type="match status" value="1"/>
</dbReference>
<accession>A0A8H5GNB2</accession>
<dbReference type="EMBL" id="JAACJP010000062">
    <property type="protein sequence ID" value="KAF5368146.1"/>
    <property type="molecule type" value="Genomic_DNA"/>
</dbReference>
<sequence length="158" mass="17336">MFSFTDDEAYDGPKNDPRTVPHEKGMDGIKIWEISPCPALLPLNPMHHSPGGADHVERTIKEGNVMTMGPKPIVIGRATDFAHRTASRHSAEMGKFPDIAIIQHESDVMQVAHHYFEDGIMHFTRRINKCISLGCANGEVAPSCAGRPCRTLPSSTSC</sequence>
<keyword evidence="4" id="KW-1185">Reference proteome</keyword>
<proteinExistence type="predicted"/>
<protein>
    <recommendedName>
        <fullName evidence="2">Glycosyltransferase 2-like domain-containing protein</fullName>
    </recommendedName>
</protein>
<dbReference type="OrthoDB" id="3040107at2759"/>
<organism evidence="3 4">
    <name type="scientific">Tricholomella constricta</name>
    <dbReference type="NCBI Taxonomy" id="117010"/>
    <lineage>
        <taxon>Eukaryota</taxon>
        <taxon>Fungi</taxon>
        <taxon>Dikarya</taxon>
        <taxon>Basidiomycota</taxon>
        <taxon>Agaricomycotina</taxon>
        <taxon>Agaricomycetes</taxon>
        <taxon>Agaricomycetidae</taxon>
        <taxon>Agaricales</taxon>
        <taxon>Tricholomatineae</taxon>
        <taxon>Lyophyllaceae</taxon>
        <taxon>Tricholomella</taxon>
    </lineage>
</organism>
<reference evidence="3 4" key="1">
    <citation type="journal article" date="2020" name="ISME J.">
        <title>Uncovering the hidden diversity of litter-decomposition mechanisms in mushroom-forming fungi.</title>
        <authorList>
            <person name="Floudas D."/>
            <person name="Bentzer J."/>
            <person name="Ahren D."/>
            <person name="Johansson T."/>
            <person name="Persson P."/>
            <person name="Tunlid A."/>
        </authorList>
    </citation>
    <scope>NUCLEOTIDE SEQUENCE [LARGE SCALE GENOMIC DNA]</scope>
    <source>
        <strain evidence="3 4">CBS 661.87</strain>
    </source>
</reference>
<feature type="region of interest" description="Disordered" evidence="1">
    <location>
        <begin position="1"/>
        <end position="24"/>
    </location>
</feature>
<dbReference type="Proteomes" id="UP000565441">
    <property type="component" value="Unassembled WGS sequence"/>
</dbReference>
<evidence type="ECO:0000313" key="4">
    <source>
        <dbReference type="Proteomes" id="UP000565441"/>
    </source>
</evidence>
<dbReference type="AlphaFoldDB" id="A0A8H5GNB2"/>
<evidence type="ECO:0000256" key="1">
    <source>
        <dbReference type="SAM" id="MobiDB-lite"/>
    </source>
</evidence>
<evidence type="ECO:0000259" key="2">
    <source>
        <dbReference type="Pfam" id="PF13632"/>
    </source>
</evidence>
<feature type="domain" description="Glycosyltransferase 2-like" evidence="2">
    <location>
        <begin position="91"/>
        <end position="144"/>
    </location>
</feature>
<evidence type="ECO:0000313" key="3">
    <source>
        <dbReference type="EMBL" id="KAF5368146.1"/>
    </source>
</evidence>
<feature type="compositionally biased region" description="Basic and acidic residues" evidence="1">
    <location>
        <begin position="11"/>
        <end position="24"/>
    </location>
</feature>
<dbReference type="PANTHER" id="PTHR35408">
    <property type="entry name" value="CHROMOSOME 15, WHOLE GENOME SHOTGUN SEQUENCE"/>
    <property type="match status" value="1"/>
</dbReference>